<evidence type="ECO:0000313" key="2">
    <source>
        <dbReference type="Proteomes" id="UP001205740"/>
    </source>
</evidence>
<keyword evidence="2" id="KW-1185">Reference proteome</keyword>
<accession>A0ABT1H0P1</accession>
<proteinExistence type="predicted"/>
<name>A0ABT1H0P1_9NOCA</name>
<evidence type="ECO:0000313" key="1">
    <source>
        <dbReference type="EMBL" id="MCP2160800.1"/>
    </source>
</evidence>
<comment type="caution">
    <text evidence="1">The sequence shown here is derived from an EMBL/GenBank/DDBJ whole genome shotgun (WGS) entry which is preliminary data.</text>
</comment>
<gene>
    <name evidence="1" type="ORF">LX12_001987</name>
</gene>
<dbReference type="EMBL" id="JAMTCG010000003">
    <property type="protein sequence ID" value="MCP2160800.1"/>
    <property type="molecule type" value="Genomic_DNA"/>
</dbReference>
<dbReference type="Proteomes" id="UP001205740">
    <property type="component" value="Unassembled WGS sequence"/>
</dbReference>
<reference evidence="1 2" key="1">
    <citation type="submission" date="2022-06" db="EMBL/GenBank/DDBJ databases">
        <title>Genomic Encyclopedia of Archaeal and Bacterial Type Strains, Phase II (KMG-II): from individual species to whole genera.</title>
        <authorList>
            <person name="Goeker M."/>
        </authorList>
    </citation>
    <scope>NUCLEOTIDE SEQUENCE [LARGE SCALE GENOMIC DNA]</scope>
    <source>
        <strain evidence="1 2">DSM 45037</strain>
    </source>
</reference>
<sequence length="624" mass="67238">MEWVPERYPSAGALAGSGFRKLLGRPSMDPLTVLVRETAQNSWDARLPGVGEVQFDIEGWDLEAGEIAALRSDVFTKYSKASGLSIDQLLSRHEVFGIYITDRGTRGLGGPLEADTESPDDCYDWVNFLLNVGKARSSTQSLSGGTYGFGKTISYLVSSVNAIVVYTRTRFNGRPVSRLIASAVGDEFSYSRHLYTGRHWWGDKVANSAGSPHPVMGREADRLAARIGMRQFGYEEYGTSILILAPNFDGRTDSEAMQFIAESALWHLWPKMVALPNDSCGMAISVSYNGLNIAIPSPSERPPLQAFVDAYRAVNDPEGFTPPLGATVELIRCKRPKAEVGHLAVVPTVWRPRADVSDGADSADTDGMLPASPFPRAAHHIALLRSPRLVVCYMEGPAPVEGGTEWGGVFQVNDKYDHLFANSEPPTHDAWNVGLLEKGPGKTTVNVSLREVYRIVDALWRGAPVDERRSTDGVARVADELGHLVSSVAAAGKGQAESAGSRGGASGHSGSRVDIVWARPIVLGEAGEERAGTAARVRVSTASSSQGVLLSVNIGSALDGKEIDSDLDPALELLEFRSDSAGEPHRLDRSKYEVELASGVSEIELVVARSDDTTVMFDLGVQEL</sequence>
<protein>
    <submittedName>
        <fullName evidence="1">Uncharacterized protein</fullName>
    </submittedName>
</protein>
<organism evidence="1 2">
    <name type="scientific">Williamsia serinedens</name>
    <dbReference type="NCBI Taxonomy" id="391736"/>
    <lineage>
        <taxon>Bacteria</taxon>
        <taxon>Bacillati</taxon>
        <taxon>Actinomycetota</taxon>
        <taxon>Actinomycetes</taxon>
        <taxon>Mycobacteriales</taxon>
        <taxon>Nocardiaceae</taxon>
        <taxon>Williamsia</taxon>
    </lineage>
</organism>